<dbReference type="SUPFAM" id="SSF50978">
    <property type="entry name" value="WD40 repeat-like"/>
    <property type="match status" value="1"/>
</dbReference>
<dbReference type="PROSITE" id="PS50294">
    <property type="entry name" value="WD_REPEATS_REGION"/>
    <property type="match status" value="1"/>
</dbReference>
<evidence type="ECO:0000256" key="3">
    <source>
        <dbReference type="PROSITE-ProRule" id="PRU00221"/>
    </source>
</evidence>
<evidence type="ECO:0000313" key="6">
    <source>
        <dbReference type="Proteomes" id="UP000001996"/>
    </source>
</evidence>
<reference evidence="5 6" key="1">
    <citation type="journal article" date="2009" name="Nature">
        <title>Evolution of pathogenicity and sexual reproduction in eight Candida genomes.</title>
        <authorList>
            <person name="Butler G."/>
            <person name="Rasmussen M.D."/>
            <person name="Lin M.F."/>
            <person name="Santos M.A."/>
            <person name="Sakthikumar S."/>
            <person name="Munro C.A."/>
            <person name="Rheinbay E."/>
            <person name="Grabherr M."/>
            <person name="Forche A."/>
            <person name="Reedy J.L."/>
            <person name="Agrafioti I."/>
            <person name="Arnaud M.B."/>
            <person name="Bates S."/>
            <person name="Brown A.J."/>
            <person name="Brunke S."/>
            <person name="Costanzo M.C."/>
            <person name="Fitzpatrick D.A."/>
            <person name="de Groot P.W."/>
            <person name="Harris D."/>
            <person name="Hoyer L.L."/>
            <person name="Hube B."/>
            <person name="Klis F.M."/>
            <person name="Kodira C."/>
            <person name="Lennard N."/>
            <person name="Logue M.E."/>
            <person name="Martin R."/>
            <person name="Neiman A.M."/>
            <person name="Nikolaou E."/>
            <person name="Quail M.A."/>
            <person name="Quinn J."/>
            <person name="Santos M.C."/>
            <person name="Schmitzberger F.F."/>
            <person name="Sherlock G."/>
            <person name="Shah P."/>
            <person name="Silverstein K.A."/>
            <person name="Skrzypek M.S."/>
            <person name="Soll D."/>
            <person name="Staggs R."/>
            <person name="Stansfield I."/>
            <person name="Stumpf M.P."/>
            <person name="Sudbery P.E."/>
            <person name="Srikantha T."/>
            <person name="Zeng Q."/>
            <person name="Berman J."/>
            <person name="Berriman M."/>
            <person name="Heitman J."/>
            <person name="Gow N.A."/>
            <person name="Lorenz M.C."/>
            <person name="Birren B.W."/>
            <person name="Kellis M."/>
            <person name="Cuomo C.A."/>
        </authorList>
    </citation>
    <scope>NUCLEOTIDE SEQUENCE [LARGE SCALE GENOMIC DNA]</scope>
    <source>
        <strain evidence="6">ATCC 11503 / BCRC 21390 / CBS 2605 / JCM 1781 / NBRC 1676 / NRRL YB-4239</strain>
    </source>
</reference>
<dbReference type="OMA" id="SIHSCGW"/>
<dbReference type="PANTHER" id="PTHR22889">
    <property type="entry name" value="WD REPEAT-CONTAINING PROTEIN 89"/>
    <property type="match status" value="1"/>
</dbReference>
<dbReference type="InterPro" id="IPR015943">
    <property type="entry name" value="WD40/YVTN_repeat-like_dom_sf"/>
</dbReference>
<organism evidence="5 6">
    <name type="scientific">Lodderomyces elongisporus (strain ATCC 11503 / CBS 2605 / JCM 1781 / NBRC 1676 / NRRL YB-4239)</name>
    <name type="common">Yeast</name>
    <name type="synonym">Saccharomyces elongisporus</name>
    <dbReference type="NCBI Taxonomy" id="379508"/>
    <lineage>
        <taxon>Eukaryota</taxon>
        <taxon>Fungi</taxon>
        <taxon>Dikarya</taxon>
        <taxon>Ascomycota</taxon>
        <taxon>Saccharomycotina</taxon>
        <taxon>Pichiomycetes</taxon>
        <taxon>Debaryomycetaceae</taxon>
        <taxon>Candida/Lodderomyces clade</taxon>
        <taxon>Lodderomyces</taxon>
    </lineage>
</organism>
<dbReference type="EMBL" id="CH981524">
    <property type="protein sequence ID" value="EDK42010.1"/>
    <property type="molecule type" value="Genomic_DNA"/>
</dbReference>
<dbReference type="AlphaFoldDB" id="A5DS52"/>
<dbReference type="HOGENOM" id="CLU_037323_3_1_1"/>
<dbReference type="VEuPathDB" id="FungiDB:LELG_00188"/>
<dbReference type="KEGG" id="lel:PVL30_000181"/>
<dbReference type="Pfam" id="PF00400">
    <property type="entry name" value="WD40"/>
    <property type="match status" value="2"/>
</dbReference>
<dbReference type="Proteomes" id="UP000001996">
    <property type="component" value="Unassembled WGS sequence"/>
</dbReference>
<dbReference type="GO" id="GO:0005634">
    <property type="term" value="C:nucleus"/>
    <property type="evidence" value="ECO:0007669"/>
    <property type="project" value="EnsemblFungi"/>
</dbReference>
<dbReference type="GeneID" id="5235540"/>
<feature type="compositionally biased region" description="Basic and acidic residues" evidence="4">
    <location>
        <begin position="340"/>
        <end position="353"/>
    </location>
</feature>
<protein>
    <submittedName>
        <fullName evidence="5">Uncharacterized protein</fullName>
    </submittedName>
</protein>
<dbReference type="STRING" id="379508.A5DS52"/>
<gene>
    <name evidence="5" type="ORF">LELG_00188</name>
</gene>
<dbReference type="FunCoup" id="A5DS52">
    <property type="interactions" value="689"/>
</dbReference>
<proteinExistence type="predicted"/>
<evidence type="ECO:0000256" key="1">
    <source>
        <dbReference type="ARBA" id="ARBA00022574"/>
    </source>
</evidence>
<dbReference type="InterPro" id="IPR036322">
    <property type="entry name" value="WD40_repeat_dom_sf"/>
</dbReference>
<dbReference type="Gene3D" id="2.130.10.10">
    <property type="entry name" value="YVTN repeat-like/Quinoprotein amine dehydrogenase"/>
    <property type="match status" value="2"/>
</dbReference>
<dbReference type="InterPro" id="IPR039328">
    <property type="entry name" value="WDR89"/>
</dbReference>
<sequence length="367" mass="41308">MDAKRIFTWTSTKSDNWILKLGLLSNEEFIASTSSGSIVGYSLAKQSPRLLYSIEGAHESSINDLQVIDEHTIATCSTDGVKIWDLRANQAIAHLTNSKNSNFLSLAYDKSTNRLAAGTELNGADAEVHVWDLNSSSNNVVKSFIDSHHDDVTSLEFHPTLQQYLMSGSTDGYVNIYDLSAHDEDEALHQVINFGSVHSCHFVSESRISILSHIETLMFHDLNDTNYETLESPNFNDIGDLRVKWPKNEYVVEIFPSGFAAYGSNSEQSLTVLPFNPRKEKFKEAKAITFPGAHGEDVVRDVLILPEAKRCLTCGEDGKISLWELPYEMKLHKFGPSRVTTEETKNLEKDGSKTHRKSRKERRFKPY</sequence>
<keyword evidence="2" id="KW-0677">Repeat</keyword>
<accession>A5DS52</accession>
<dbReference type="InParanoid" id="A5DS52"/>
<evidence type="ECO:0000256" key="2">
    <source>
        <dbReference type="ARBA" id="ARBA00022737"/>
    </source>
</evidence>
<dbReference type="eggNOG" id="KOG1188">
    <property type="taxonomic scope" value="Eukaryota"/>
</dbReference>
<dbReference type="InterPro" id="IPR001680">
    <property type="entry name" value="WD40_rpt"/>
</dbReference>
<feature type="region of interest" description="Disordered" evidence="4">
    <location>
        <begin position="339"/>
        <end position="367"/>
    </location>
</feature>
<dbReference type="SMART" id="SM00320">
    <property type="entry name" value="WD40"/>
    <property type="match status" value="5"/>
</dbReference>
<keyword evidence="1 3" id="KW-0853">WD repeat</keyword>
<feature type="repeat" description="WD" evidence="3">
    <location>
        <begin position="145"/>
        <end position="187"/>
    </location>
</feature>
<keyword evidence="6" id="KW-1185">Reference proteome</keyword>
<evidence type="ECO:0000256" key="4">
    <source>
        <dbReference type="SAM" id="MobiDB-lite"/>
    </source>
</evidence>
<dbReference type="OrthoDB" id="25131at2759"/>
<name>A5DS52_LODEL</name>
<dbReference type="GO" id="GO:0005829">
    <property type="term" value="C:cytosol"/>
    <property type="evidence" value="ECO:0007669"/>
    <property type="project" value="EnsemblFungi"/>
</dbReference>
<dbReference type="PROSITE" id="PS50082">
    <property type="entry name" value="WD_REPEATS_2"/>
    <property type="match status" value="1"/>
</dbReference>
<evidence type="ECO:0000313" key="5">
    <source>
        <dbReference type="EMBL" id="EDK42010.1"/>
    </source>
</evidence>
<feature type="compositionally biased region" description="Basic residues" evidence="4">
    <location>
        <begin position="354"/>
        <end position="367"/>
    </location>
</feature>
<dbReference type="PANTHER" id="PTHR22889:SF0">
    <property type="entry name" value="WD REPEAT-CONTAINING PROTEIN 89"/>
    <property type="match status" value="1"/>
</dbReference>